<evidence type="ECO:0000313" key="1">
    <source>
        <dbReference type="EMBL" id="MBW0510598.1"/>
    </source>
</evidence>
<sequence length="152" mass="16459">MFPSLTEVVEGSKLNLDNFTTAVGESEEGEDCSETVDEIQMNSLCESSPSIMVDEVNGDGEGSLSAEAVNAPTTSAHIRVIGPHHPTLVLSDINSLNILPYTRRAHALLTLTNFAPCTHKEALNAPGKELWLAAINKELNSMDKLQVWEVVE</sequence>
<name>A0A9Q3E1I3_9BASI</name>
<dbReference type="EMBL" id="AVOT02021652">
    <property type="protein sequence ID" value="MBW0510598.1"/>
    <property type="molecule type" value="Genomic_DNA"/>
</dbReference>
<keyword evidence="2" id="KW-1185">Reference proteome</keyword>
<protein>
    <submittedName>
        <fullName evidence="1">Uncharacterized protein</fullName>
    </submittedName>
</protein>
<dbReference type="AlphaFoldDB" id="A0A9Q3E1I3"/>
<gene>
    <name evidence="1" type="ORF">O181_050313</name>
</gene>
<reference evidence="1" key="1">
    <citation type="submission" date="2021-03" db="EMBL/GenBank/DDBJ databases">
        <title>Draft genome sequence of rust myrtle Austropuccinia psidii MF-1, a brazilian biotype.</title>
        <authorList>
            <person name="Quecine M.C."/>
            <person name="Pachon D.M.R."/>
            <person name="Bonatelli M.L."/>
            <person name="Correr F.H."/>
            <person name="Franceschini L.M."/>
            <person name="Leite T.F."/>
            <person name="Margarido G.R.A."/>
            <person name="Almeida C.A."/>
            <person name="Ferrarezi J.A."/>
            <person name="Labate C.A."/>
        </authorList>
    </citation>
    <scope>NUCLEOTIDE SEQUENCE</scope>
    <source>
        <strain evidence="1">MF-1</strain>
    </source>
</reference>
<proteinExistence type="predicted"/>
<comment type="caution">
    <text evidence="1">The sequence shown here is derived from an EMBL/GenBank/DDBJ whole genome shotgun (WGS) entry which is preliminary data.</text>
</comment>
<organism evidence="1 2">
    <name type="scientific">Austropuccinia psidii MF-1</name>
    <dbReference type="NCBI Taxonomy" id="1389203"/>
    <lineage>
        <taxon>Eukaryota</taxon>
        <taxon>Fungi</taxon>
        <taxon>Dikarya</taxon>
        <taxon>Basidiomycota</taxon>
        <taxon>Pucciniomycotina</taxon>
        <taxon>Pucciniomycetes</taxon>
        <taxon>Pucciniales</taxon>
        <taxon>Sphaerophragmiaceae</taxon>
        <taxon>Austropuccinia</taxon>
    </lineage>
</organism>
<evidence type="ECO:0000313" key="2">
    <source>
        <dbReference type="Proteomes" id="UP000765509"/>
    </source>
</evidence>
<dbReference type="Proteomes" id="UP000765509">
    <property type="component" value="Unassembled WGS sequence"/>
</dbReference>
<accession>A0A9Q3E1I3</accession>
<dbReference type="OrthoDB" id="3059824at2759"/>